<feature type="domain" description="Carrier" evidence="1">
    <location>
        <begin position="16"/>
        <end position="66"/>
    </location>
</feature>
<dbReference type="Gene3D" id="1.10.1200.10">
    <property type="entry name" value="ACP-like"/>
    <property type="match status" value="1"/>
</dbReference>
<evidence type="ECO:0000259" key="1">
    <source>
        <dbReference type="Pfam" id="PF00550"/>
    </source>
</evidence>
<dbReference type="InterPro" id="IPR009081">
    <property type="entry name" value="PP-bd_ACP"/>
</dbReference>
<evidence type="ECO:0000313" key="2">
    <source>
        <dbReference type="EMBL" id="SMC48560.1"/>
    </source>
</evidence>
<gene>
    <name evidence="2" type="ORF">SAMN05661093_00140</name>
</gene>
<sequence>MIDEVERWILSAHPEIETLDPDVDLIEQRLIDSLRFVQFIVLLEKLCGSPIDVATLDIDSVRTLSAIQRTYFA</sequence>
<name>A0A1W1ZJ41_KIBAR</name>
<dbReference type="InterPro" id="IPR036736">
    <property type="entry name" value="ACP-like_sf"/>
</dbReference>
<keyword evidence="3" id="KW-1185">Reference proteome</keyword>
<dbReference type="EMBL" id="FWXV01000001">
    <property type="protein sequence ID" value="SMC48560.1"/>
    <property type="molecule type" value="Genomic_DNA"/>
</dbReference>
<dbReference type="Proteomes" id="UP000192674">
    <property type="component" value="Unassembled WGS sequence"/>
</dbReference>
<dbReference type="SUPFAM" id="SSF47336">
    <property type="entry name" value="ACP-like"/>
    <property type="match status" value="1"/>
</dbReference>
<dbReference type="RefSeq" id="WP_200825382.1">
    <property type="nucleotide sequence ID" value="NZ_FWXV01000001.1"/>
</dbReference>
<accession>A0A1W1ZJ41</accession>
<organism evidence="2 3">
    <name type="scientific">Kibdelosporangium aridum</name>
    <dbReference type="NCBI Taxonomy" id="2030"/>
    <lineage>
        <taxon>Bacteria</taxon>
        <taxon>Bacillati</taxon>
        <taxon>Actinomycetota</taxon>
        <taxon>Actinomycetes</taxon>
        <taxon>Pseudonocardiales</taxon>
        <taxon>Pseudonocardiaceae</taxon>
        <taxon>Kibdelosporangium</taxon>
    </lineage>
</organism>
<dbReference type="Pfam" id="PF00550">
    <property type="entry name" value="PP-binding"/>
    <property type="match status" value="1"/>
</dbReference>
<evidence type="ECO:0000313" key="3">
    <source>
        <dbReference type="Proteomes" id="UP000192674"/>
    </source>
</evidence>
<reference evidence="2 3" key="1">
    <citation type="submission" date="2017-04" db="EMBL/GenBank/DDBJ databases">
        <authorList>
            <person name="Afonso C.L."/>
            <person name="Miller P.J."/>
            <person name="Scott M.A."/>
            <person name="Spackman E."/>
            <person name="Goraichik I."/>
            <person name="Dimitrov K.M."/>
            <person name="Suarez D.L."/>
            <person name="Swayne D.E."/>
        </authorList>
    </citation>
    <scope>NUCLEOTIDE SEQUENCE [LARGE SCALE GENOMIC DNA]</scope>
    <source>
        <strain evidence="2 3">DSM 43828</strain>
    </source>
</reference>
<proteinExistence type="predicted"/>
<protein>
    <submittedName>
        <fullName evidence="2">Acyl carrier protein</fullName>
    </submittedName>
</protein>
<dbReference type="AlphaFoldDB" id="A0A1W1ZJ41"/>